<accession>A0A6A6DZU5</accession>
<keyword evidence="7" id="KW-0560">Oxidoreductase</keyword>
<dbReference type="EMBL" id="ML994634">
    <property type="protein sequence ID" value="KAF2185207.1"/>
    <property type="molecule type" value="Genomic_DNA"/>
</dbReference>
<evidence type="ECO:0000313" key="9">
    <source>
        <dbReference type="Proteomes" id="UP000800200"/>
    </source>
</evidence>
<evidence type="ECO:0000256" key="6">
    <source>
        <dbReference type="PIRSR" id="PIRSR602401-1"/>
    </source>
</evidence>
<keyword evidence="3 6" id="KW-0349">Heme</keyword>
<evidence type="ECO:0000313" key="8">
    <source>
        <dbReference type="EMBL" id="KAF2185207.1"/>
    </source>
</evidence>
<evidence type="ECO:0000256" key="5">
    <source>
        <dbReference type="ARBA" id="ARBA00023004"/>
    </source>
</evidence>
<gene>
    <name evidence="8" type="ORF">K469DRAFT_738981</name>
</gene>
<feature type="binding site" description="axial binding residue" evidence="6">
    <location>
        <position position="418"/>
    </location>
    <ligand>
        <name>heme</name>
        <dbReference type="ChEBI" id="CHEBI:30413"/>
    </ligand>
    <ligandPart>
        <name>Fe</name>
        <dbReference type="ChEBI" id="CHEBI:18248"/>
    </ligandPart>
</feature>
<sequence>MGPNLSFLNFNTISPSVHILYLRYLHPLAKYPGPFFWTVSRIPFALSLQSGHLVHDTKRFHDQYGTIVRLAPNELSFIEPQAWYDIYGHRKKGHKEFMKNPIWTPPSPNGVHSLINAAEKDHPRMRKPLVPAFSSKALRDQEATVQIFKTPGDLGFGEPFNCLRDDKYHPWVSFLYGHLKDGALRASVRFYPWVSSLLFAFVPKSAYKAAHDHFAMSCEKLRRRMALKTNRRDFLSYILRENSDKGMTIPELEATSALLIVAGSESTSTMLTATTNYLVRSPWKLTKLTNEIRSTFSDESEITMGAVEHLPYLRAVLQEGMRMAPPVPSQIPRIVPPEGDIVCGNSLPGNTFVGVPQFAAYRYAPFFVYPNEFLPERWLPDDSPLNNRSDEDPTFNSRSFSADTKNIVQPFSVGPRNCIGMNLAYAEMRLIFARLLYNFNLELPRKAEDEETFKFENQKTFALWERQPCMVEIRKR</sequence>
<dbReference type="PRINTS" id="PR00463">
    <property type="entry name" value="EP450I"/>
</dbReference>
<keyword evidence="5 6" id="KW-0408">Iron</keyword>
<dbReference type="InterPro" id="IPR002401">
    <property type="entry name" value="Cyt_P450_E_grp-I"/>
</dbReference>
<proteinExistence type="inferred from homology"/>
<protein>
    <submittedName>
        <fullName evidence="8">Benzoate 4-monooxygenase cytochrome P450</fullName>
    </submittedName>
</protein>
<dbReference type="SUPFAM" id="SSF48264">
    <property type="entry name" value="Cytochrome P450"/>
    <property type="match status" value="1"/>
</dbReference>
<dbReference type="GO" id="GO:0016705">
    <property type="term" value="F:oxidoreductase activity, acting on paired donors, with incorporation or reduction of molecular oxygen"/>
    <property type="evidence" value="ECO:0007669"/>
    <property type="project" value="InterPro"/>
</dbReference>
<keyword evidence="4 6" id="KW-0479">Metal-binding</keyword>
<dbReference type="InterPro" id="IPR050121">
    <property type="entry name" value="Cytochrome_P450_monoxygenase"/>
</dbReference>
<dbReference type="CDD" id="cd11058">
    <property type="entry name" value="CYP60B-like"/>
    <property type="match status" value="1"/>
</dbReference>
<evidence type="ECO:0000256" key="3">
    <source>
        <dbReference type="ARBA" id="ARBA00022617"/>
    </source>
</evidence>
<comment type="similarity">
    <text evidence="2 7">Belongs to the cytochrome P450 family.</text>
</comment>
<dbReference type="Gene3D" id="1.10.630.10">
    <property type="entry name" value="Cytochrome P450"/>
    <property type="match status" value="1"/>
</dbReference>
<dbReference type="GO" id="GO:0004497">
    <property type="term" value="F:monooxygenase activity"/>
    <property type="evidence" value="ECO:0007669"/>
    <property type="project" value="UniProtKB-KW"/>
</dbReference>
<dbReference type="GO" id="GO:0020037">
    <property type="term" value="F:heme binding"/>
    <property type="evidence" value="ECO:0007669"/>
    <property type="project" value="InterPro"/>
</dbReference>
<dbReference type="Proteomes" id="UP000800200">
    <property type="component" value="Unassembled WGS sequence"/>
</dbReference>
<name>A0A6A6DZU5_9PEZI</name>
<evidence type="ECO:0000256" key="2">
    <source>
        <dbReference type="ARBA" id="ARBA00010617"/>
    </source>
</evidence>
<reference evidence="8" key="1">
    <citation type="journal article" date="2020" name="Stud. Mycol.">
        <title>101 Dothideomycetes genomes: a test case for predicting lifestyles and emergence of pathogens.</title>
        <authorList>
            <person name="Haridas S."/>
            <person name="Albert R."/>
            <person name="Binder M."/>
            <person name="Bloem J."/>
            <person name="Labutti K."/>
            <person name="Salamov A."/>
            <person name="Andreopoulos B."/>
            <person name="Baker S."/>
            <person name="Barry K."/>
            <person name="Bills G."/>
            <person name="Bluhm B."/>
            <person name="Cannon C."/>
            <person name="Castanera R."/>
            <person name="Culley D."/>
            <person name="Daum C."/>
            <person name="Ezra D."/>
            <person name="Gonzalez J."/>
            <person name="Henrissat B."/>
            <person name="Kuo A."/>
            <person name="Liang C."/>
            <person name="Lipzen A."/>
            <person name="Lutzoni F."/>
            <person name="Magnuson J."/>
            <person name="Mondo S."/>
            <person name="Nolan M."/>
            <person name="Ohm R."/>
            <person name="Pangilinan J."/>
            <person name="Park H.-J."/>
            <person name="Ramirez L."/>
            <person name="Alfaro M."/>
            <person name="Sun H."/>
            <person name="Tritt A."/>
            <person name="Yoshinaga Y."/>
            <person name="Zwiers L.-H."/>
            <person name="Turgeon B."/>
            <person name="Goodwin S."/>
            <person name="Spatafora J."/>
            <person name="Crous P."/>
            <person name="Grigoriev I."/>
        </authorList>
    </citation>
    <scope>NUCLEOTIDE SEQUENCE</scope>
    <source>
        <strain evidence="8">CBS 207.26</strain>
    </source>
</reference>
<evidence type="ECO:0000256" key="1">
    <source>
        <dbReference type="ARBA" id="ARBA00001971"/>
    </source>
</evidence>
<keyword evidence="7 8" id="KW-0503">Monooxygenase</keyword>
<dbReference type="InterPro" id="IPR036396">
    <property type="entry name" value="Cyt_P450_sf"/>
</dbReference>
<dbReference type="AlphaFoldDB" id="A0A6A6DZU5"/>
<dbReference type="PANTHER" id="PTHR24305:SF210">
    <property type="entry name" value="CYTOCHROME P450 MONOOXYGENASE ASQL-RELATED"/>
    <property type="match status" value="1"/>
</dbReference>
<dbReference type="PROSITE" id="PS00086">
    <property type="entry name" value="CYTOCHROME_P450"/>
    <property type="match status" value="1"/>
</dbReference>
<dbReference type="Pfam" id="PF00067">
    <property type="entry name" value="p450"/>
    <property type="match status" value="1"/>
</dbReference>
<dbReference type="PANTHER" id="PTHR24305">
    <property type="entry name" value="CYTOCHROME P450"/>
    <property type="match status" value="1"/>
</dbReference>
<organism evidence="8 9">
    <name type="scientific">Zopfia rhizophila CBS 207.26</name>
    <dbReference type="NCBI Taxonomy" id="1314779"/>
    <lineage>
        <taxon>Eukaryota</taxon>
        <taxon>Fungi</taxon>
        <taxon>Dikarya</taxon>
        <taxon>Ascomycota</taxon>
        <taxon>Pezizomycotina</taxon>
        <taxon>Dothideomycetes</taxon>
        <taxon>Dothideomycetes incertae sedis</taxon>
        <taxon>Zopfiaceae</taxon>
        <taxon>Zopfia</taxon>
    </lineage>
</organism>
<dbReference type="GO" id="GO:0005506">
    <property type="term" value="F:iron ion binding"/>
    <property type="evidence" value="ECO:0007669"/>
    <property type="project" value="InterPro"/>
</dbReference>
<dbReference type="OrthoDB" id="1470350at2759"/>
<dbReference type="InterPro" id="IPR017972">
    <property type="entry name" value="Cyt_P450_CS"/>
</dbReference>
<keyword evidence="9" id="KW-1185">Reference proteome</keyword>
<dbReference type="PRINTS" id="PR00385">
    <property type="entry name" value="P450"/>
</dbReference>
<evidence type="ECO:0000256" key="7">
    <source>
        <dbReference type="RuleBase" id="RU000461"/>
    </source>
</evidence>
<evidence type="ECO:0000256" key="4">
    <source>
        <dbReference type="ARBA" id="ARBA00022723"/>
    </source>
</evidence>
<dbReference type="InterPro" id="IPR001128">
    <property type="entry name" value="Cyt_P450"/>
</dbReference>
<comment type="cofactor">
    <cofactor evidence="1 6">
        <name>heme</name>
        <dbReference type="ChEBI" id="CHEBI:30413"/>
    </cofactor>
</comment>